<keyword evidence="3" id="KW-1185">Reference proteome</keyword>
<dbReference type="Proteomes" id="UP000265520">
    <property type="component" value="Unassembled WGS sequence"/>
</dbReference>
<feature type="non-terminal residue" evidence="2">
    <location>
        <position position="1"/>
    </location>
</feature>
<organism evidence="2 3">
    <name type="scientific">Trifolium medium</name>
    <dbReference type="NCBI Taxonomy" id="97028"/>
    <lineage>
        <taxon>Eukaryota</taxon>
        <taxon>Viridiplantae</taxon>
        <taxon>Streptophyta</taxon>
        <taxon>Embryophyta</taxon>
        <taxon>Tracheophyta</taxon>
        <taxon>Spermatophyta</taxon>
        <taxon>Magnoliopsida</taxon>
        <taxon>eudicotyledons</taxon>
        <taxon>Gunneridae</taxon>
        <taxon>Pentapetalae</taxon>
        <taxon>rosids</taxon>
        <taxon>fabids</taxon>
        <taxon>Fabales</taxon>
        <taxon>Fabaceae</taxon>
        <taxon>Papilionoideae</taxon>
        <taxon>50 kb inversion clade</taxon>
        <taxon>NPAAA clade</taxon>
        <taxon>Hologalegina</taxon>
        <taxon>IRL clade</taxon>
        <taxon>Trifolieae</taxon>
        <taxon>Trifolium</taxon>
    </lineage>
</organism>
<dbReference type="EMBL" id="LXQA010270484">
    <property type="protein sequence ID" value="MCI39685.1"/>
    <property type="molecule type" value="Genomic_DNA"/>
</dbReference>
<evidence type="ECO:0000313" key="3">
    <source>
        <dbReference type="Proteomes" id="UP000265520"/>
    </source>
</evidence>
<evidence type="ECO:0000256" key="1">
    <source>
        <dbReference type="SAM" id="MobiDB-lite"/>
    </source>
</evidence>
<feature type="region of interest" description="Disordered" evidence="1">
    <location>
        <begin position="1"/>
        <end position="23"/>
    </location>
</feature>
<protein>
    <submittedName>
        <fullName evidence="2">Uncharacterized protein</fullName>
    </submittedName>
</protein>
<proteinExistence type="predicted"/>
<comment type="caution">
    <text evidence="2">The sequence shown here is derived from an EMBL/GenBank/DDBJ whole genome shotgun (WGS) entry which is preliminary data.</text>
</comment>
<sequence length="57" mass="6117">HQGTPRGGILIEGTHPQGGIPLEGTRPLLDVIVTAPPSRKSVIEDPCHEESWISHCP</sequence>
<name>A0A392RVR5_9FABA</name>
<dbReference type="AlphaFoldDB" id="A0A392RVR5"/>
<reference evidence="2 3" key="1">
    <citation type="journal article" date="2018" name="Front. Plant Sci.">
        <title>Red Clover (Trifolium pratense) and Zigzag Clover (T. medium) - A Picture of Genomic Similarities and Differences.</title>
        <authorList>
            <person name="Dluhosova J."/>
            <person name="Istvanek J."/>
            <person name="Nedelnik J."/>
            <person name="Repkova J."/>
        </authorList>
    </citation>
    <scope>NUCLEOTIDE SEQUENCE [LARGE SCALE GENOMIC DNA]</scope>
    <source>
        <strain evidence="3">cv. 10/8</strain>
        <tissue evidence="2">Leaf</tissue>
    </source>
</reference>
<accession>A0A392RVR5</accession>
<evidence type="ECO:0000313" key="2">
    <source>
        <dbReference type="EMBL" id="MCI39685.1"/>
    </source>
</evidence>